<proteinExistence type="predicted"/>
<reference evidence="1 2" key="2">
    <citation type="journal article" date="2022" name="Mol. Ecol. Resour.">
        <title>The genomes of chicory, endive, great burdock and yacon provide insights into Asteraceae paleo-polyploidization history and plant inulin production.</title>
        <authorList>
            <person name="Fan W."/>
            <person name="Wang S."/>
            <person name="Wang H."/>
            <person name="Wang A."/>
            <person name="Jiang F."/>
            <person name="Liu H."/>
            <person name="Zhao H."/>
            <person name="Xu D."/>
            <person name="Zhang Y."/>
        </authorList>
    </citation>
    <scope>NUCLEOTIDE SEQUENCE [LARGE SCALE GENOMIC DNA]</scope>
    <source>
        <strain evidence="2">cv. Punajuju</strain>
        <tissue evidence="1">Leaves</tissue>
    </source>
</reference>
<organism evidence="1 2">
    <name type="scientific">Cichorium intybus</name>
    <name type="common">Chicory</name>
    <dbReference type="NCBI Taxonomy" id="13427"/>
    <lineage>
        <taxon>Eukaryota</taxon>
        <taxon>Viridiplantae</taxon>
        <taxon>Streptophyta</taxon>
        <taxon>Embryophyta</taxon>
        <taxon>Tracheophyta</taxon>
        <taxon>Spermatophyta</taxon>
        <taxon>Magnoliopsida</taxon>
        <taxon>eudicotyledons</taxon>
        <taxon>Gunneridae</taxon>
        <taxon>Pentapetalae</taxon>
        <taxon>asterids</taxon>
        <taxon>campanulids</taxon>
        <taxon>Asterales</taxon>
        <taxon>Asteraceae</taxon>
        <taxon>Cichorioideae</taxon>
        <taxon>Cichorieae</taxon>
        <taxon>Cichoriinae</taxon>
        <taxon>Cichorium</taxon>
    </lineage>
</organism>
<evidence type="ECO:0000313" key="2">
    <source>
        <dbReference type="Proteomes" id="UP001055811"/>
    </source>
</evidence>
<dbReference type="EMBL" id="CM042016">
    <property type="protein sequence ID" value="KAI3698775.1"/>
    <property type="molecule type" value="Genomic_DNA"/>
</dbReference>
<protein>
    <submittedName>
        <fullName evidence="1">Uncharacterized protein</fullName>
    </submittedName>
</protein>
<evidence type="ECO:0000313" key="1">
    <source>
        <dbReference type="EMBL" id="KAI3698775.1"/>
    </source>
</evidence>
<gene>
    <name evidence="1" type="ORF">L2E82_42592</name>
</gene>
<accession>A0ACB8ZN72</accession>
<comment type="caution">
    <text evidence="1">The sequence shown here is derived from an EMBL/GenBank/DDBJ whole genome shotgun (WGS) entry which is preliminary data.</text>
</comment>
<keyword evidence="2" id="KW-1185">Reference proteome</keyword>
<name>A0ACB8ZN72_CICIN</name>
<reference evidence="2" key="1">
    <citation type="journal article" date="2022" name="Mol. Ecol. Resour.">
        <title>The genomes of chicory, endive, great burdock and yacon provide insights into Asteraceae palaeo-polyploidization history and plant inulin production.</title>
        <authorList>
            <person name="Fan W."/>
            <person name="Wang S."/>
            <person name="Wang H."/>
            <person name="Wang A."/>
            <person name="Jiang F."/>
            <person name="Liu H."/>
            <person name="Zhao H."/>
            <person name="Xu D."/>
            <person name="Zhang Y."/>
        </authorList>
    </citation>
    <scope>NUCLEOTIDE SEQUENCE [LARGE SCALE GENOMIC DNA]</scope>
    <source>
        <strain evidence="2">cv. Punajuju</strain>
    </source>
</reference>
<dbReference type="Proteomes" id="UP001055811">
    <property type="component" value="Linkage Group LG08"/>
</dbReference>
<sequence>MESGSLDAHLFREKQVLNWKTRYQIALGIARGLVYLHEKCRDCIIHCDIKPENILLDADFSPKVADFGLAKLVGRDFSRVLTTTRGSLGYLAPEWLSGVPVTAKADVFSYGMMLFELVYGNRNTKHCEDSSTFFPSLVVNVLMVGGDILSLVDSRLNREASVEEVTKICKVACWCIQDDQNSRPAMSTVERILEGVLDVSMPPIPRIVTLFVENMRDVAFFTNSPSNVSSLVQRNTSSGGDSLSKSSSS</sequence>